<gene>
    <name evidence="1" type="ORF">GCM10023226_06190</name>
</gene>
<evidence type="ECO:0008006" key="3">
    <source>
        <dbReference type="Google" id="ProtNLM"/>
    </source>
</evidence>
<evidence type="ECO:0000313" key="1">
    <source>
        <dbReference type="EMBL" id="GAA4672209.1"/>
    </source>
</evidence>
<name>A0ABP8VUM8_9ACTN</name>
<keyword evidence="2" id="KW-1185">Reference proteome</keyword>
<accession>A0ABP8VUM8</accession>
<proteinExistence type="predicted"/>
<dbReference type="EMBL" id="BAABIM010000001">
    <property type="protein sequence ID" value="GAA4672209.1"/>
    <property type="molecule type" value="Genomic_DNA"/>
</dbReference>
<protein>
    <recommendedName>
        <fullName evidence="3">DUF2116 family Zn-ribbon domain-containing protein</fullName>
    </recommendedName>
</protein>
<evidence type="ECO:0000313" key="2">
    <source>
        <dbReference type="Proteomes" id="UP001500621"/>
    </source>
</evidence>
<reference evidence="2" key="1">
    <citation type="journal article" date="2019" name="Int. J. Syst. Evol. Microbiol.">
        <title>The Global Catalogue of Microorganisms (GCM) 10K type strain sequencing project: providing services to taxonomists for standard genome sequencing and annotation.</title>
        <authorList>
            <consortium name="The Broad Institute Genomics Platform"/>
            <consortium name="The Broad Institute Genome Sequencing Center for Infectious Disease"/>
            <person name="Wu L."/>
            <person name="Ma J."/>
        </authorList>
    </citation>
    <scope>NUCLEOTIDE SEQUENCE [LARGE SCALE GENOMIC DNA]</scope>
    <source>
        <strain evidence="2">JCM 18127</strain>
    </source>
</reference>
<comment type="caution">
    <text evidence="1">The sequence shown here is derived from an EMBL/GenBank/DDBJ whole genome shotgun (WGS) entry which is preliminary data.</text>
</comment>
<sequence>MSQTVDPAPISRRPLRQLAALTWVVGAGAGAALRLASLAAGPVCAGCNRVPVDRRGGTCSPACFNRV</sequence>
<dbReference type="Proteomes" id="UP001500621">
    <property type="component" value="Unassembled WGS sequence"/>
</dbReference>
<dbReference type="PROSITE" id="PS51318">
    <property type="entry name" value="TAT"/>
    <property type="match status" value="1"/>
</dbReference>
<dbReference type="RefSeq" id="WP_345262582.1">
    <property type="nucleotide sequence ID" value="NZ_BAABIM010000001.1"/>
</dbReference>
<organism evidence="1 2">
    <name type="scientific">Nocardioides nanhaiensis</name>
    <dbReference type="NCBI Taxonomy" id="1476871"/>
    <lineage>
        <taxon>Bacteria</taxon>
        <taxon>Bacillati</taxon>
        <taxon>Actinomycetota</taxon>
        <taxon>Actinomycetes</taxon>
        <taxon>Propionibacteriales</taxon>
        <taxon>Nocardioidaceae</taxon>
        <taxon>Nocardioides</taxon>
    </lineage>
</organism>
<dbReference type="InterPro" id="IPR006311">
    <property type="entry name" value="TAT_signal"/>
</dbReference>